<name>A0A2T7P1W0_POMCA</name>
<dbReference type="OrthoDB" id="10618996at2759"/>
<organism evidence="2 3">
    <name type="scientific">Pomacea canaliculata</name>
    <name type="common">Golden apple snail</name>
    <dbReference type="NCBI Taxonomy" id="400727"/>
    <lineage>
        <taxon>Eukaryota</taxon>
        <taxon>Metazoa</taxon>
        <taxon>Spiralia</taxon>
        <taxon>Lophotrochozoa</taxon>
        <taxon>Mollusca</taxon>
        <taxon>Gastropoda</taxon>
        <taxon>Caenogastropoda</taxon>
        <taxon>Architaenioglossa</taxon>
        <taxon>Ampullarioidea</taxon>
        <taxon>Ampullariidae</taxon>
        <taxon>Pomacea</taxon>
    </lineage>
</organism>
<evidence type="ECO:0000313" key="3">
    <source>
        <dbReference type="Proteomes" id="UP000245119"/>
    </source>
</evidence>
<dbReference type="AlphaFoldDB" id="A0A2T7P1W0"/>
<reference evidence="2 3" key="1">
    <citation type="submission" date="2018-04" db="EMBL/GenBank/DDBJ databases">
        <title>The genome of golden apple snail Pomacea canaliculata provides insight into stress tolerance and invasive adaptation.</title>
        <authorList>
            <person name="Liu C."/>
            <person name="Liu B."/>
            <person name="Ren Y."/>
            <person name="Zhang Y."/>
            <person name="Wang H."/>
            <person name="Li S."/>
            <person name="Jiang F."/>
            <person name="Yin L."/>
            <person name="Zhang G."/>
            <person name="Qian W."/>
            <person name="Fan W."/>
        </authorList>
    </citation>
    <scope>NUCLEOTIDE SEQUENCE [LARGE SCALE GENOMIC DNA]</scope>
    <source>
        <strain evidence="2">SZHN2017</strain>
        <tissue evidence="2">Muscle</tissue>
    </source>
</reference>
<accession>A0A2T7P1W0</accession>
<keyword evidence="3" id="KW-1185">Reference proteome</keyword>
<keyword evidence="1" id="KW-0732">Signal</keyword>
<dbReference type="Proteomes" id="UP000245119">
    <property type="component" value="Linkage Group LG7"/>
</dbReference>
<protein>
    <submittedName>
        <fullName evidence="2">Uncharacterized protein</fullName>
    </submittedName>
</protein>
<proteinExistence type="predicted"/>
<comment type="caution">
    <text evidence="2">The sequence shown here is derived from an EMBL/GenBank/DDBJ whole genome shotgun (WGS) entry which is preliminary data.</text>
</comment>
<gene>
    <name evidence="2" type="ORF">C0Q70_12567</name>
</gene>
<evidence type="ECO:0000256" key="1">
    <source>
        <dbReference type="SAM" id="SignalP"/>
    </source>
</evidence>
<feature type="signal peptide" evidence="1">
    <location>
        <begin position="1"/>
        <end position="25"/>
    </location>
</feature>
<evidence type="ECO:0000313" key="2">
    <source>
        <dbReference type="EMBL" id="PVD27409.1"/>
    </source>
</evidence>
<feature type="chain" id="PRO_5015518896" evidence="1">
    <location>
        <begin position="26"/>
        <end position="578"/>
    </location>
</feature>
<dbReference type="EMBL" id="PZQS01000007">
    <property type="protein sequence ID" value="PVD27409.1"/>
    <property type="molecule type" value="Genomic_DNA"/>
</dbReference>
<sequence>MMAARLATLVSVTLALVWIPMSVQAETFSSGLTSRLFLGFSDIYEVTCDSDTLPPELDTFSIVLFRVGSDKVLGHANLKKRECSTADSFVSCTVAEGDTKNNNIRILISDLADGESLVFGCNLTAMTSGGIIRYFTWTHRLTHSSLSSRRFLGLQDIHEVECSGQSLHTELDLLTMVFYEVTSDETLGFVNHGKRECTAAHVFVSCDVDDRDARRTRLKALISDLAEGESRAYGCNITAVGTRGRSKLLSWTISIHQIKMKAVERFARVTAVAMMVVPLTMFKTVVLAVVVTSLSSANVQQETQGLSSGLFLTFDNIHRVVCSGASLEADVDVMAMVLYRVADDRVLAYVNQAKQECTTSELFVSCDVDTTDSKRSRLSVLISDLAEGETRTLGCNISTIAAGGRFRTLSWRIHLHPGVGAGLLSLMGNNSGAPAYADRKGKELRGRAFVRIAKSGRGCAWRKTIRHHGCPVLQLRAGSASGDGTVAGLTVHSFRGLPHVQEVRCSGHSLPSDTDLFSMLVFDAGQQSVLAVANLKKRECSTSQTFTSCDLGHEDSKQDALRVLVVDLKEGETRNVWM</sequence>